<keyword evidence="2" id="KW-1185">Reference proteome</keyword>
<dbReference type="Pfam" id="PF14595">
    <property type="entry name" value="Thioredoxin_9"/>
    <property type="match status" value="1"/>
</dbReference>
<comment type="caution">
    <text evidence="1">The sequence shown here is derived from an EMBL/GenBank/DDBJ whole genome shotgun (WGS) entry which is preliminary data.</text>
</comment>
<dbReference type="SUPFAM" id="SSF52833">
    <property type="entry name" value="Thioredoxin-like"/>
    <property type="match status" value="1"/>
</dbReference>
<dbReference type="OrthoDB" id="6120799at2"/>
<dbReference type="Gene3D" id="3.40.30.10">
    <property type="entry name" value="Glutaredoxin"/>
    <property type="match status" value="1"/>
</dbReference>
<organism evidence="1 2">
    <name type="scientific">Tautonia sociabilis</name>
    <dbReference type="NCBI Taxonomy" id="2080755"/>
    <lineage>
        <taxon>Bacteria</taxon>
        <taxon>Pseudomonadati</taxon>
        <taxon>Planctomycetota</taxon>
        <taxon>Planctomycetia</taxon>
        <taxon>Isosphaerales</taxon>
        <taxon>Isosphaeraceae</taxon>
        <taxon>Tautonia</taxon>
    </lineage>
</organism>
<protein>
    <submittedName>
        <fullName evidence="1">Thiol reductase thioredoxin</fullName>
    </submittedName>
</protein>
<reference evidence="1 2" key="2">
    <citation type="submission" date="2019-01" db="EMBL/GenBank/DDBJ databases">
        <title>Tautonia sociabilis, a novel thermotolerant planctomycete of Isosphaeraceae family, isolated from a 4000 m deep subterranean habitat.</title>
        <authorList>
            <person name="Kovaleva O.L."/>
            <person name="Elcheninov A.G."/>
            <person name="Van Heerden E."/>
            <person name="Toshchakov S.V."/>
            <person name="Novikov A."/>
            <person name="Bonch-Osmolovskaya E.A."/>
            <person name="Kublanov I.V."/>
        </authorList>
    </citation>
    <scope>NUCLEOTIDE SEQUENCE [LARGE SCALE GENOMIC DNA]</scope>
    <source>
        <strain evidence="1 2">GM2012</strain>
    </source>
</reference>
<reference evidence="1 2" key="1">
    <citation type="submission" date="2018-12" db="EMBL/GenBank/DDBJ databases">
        <authorList>
            <person name="Toschakov S.V."/>
        </authorList>
    </citation>
    <scope>NUCLEOTIDE SEQUENCE [LARGE SCALE GENOMIC DNA]</scope>
    <source>
        <strain evidence="1 2">GM2012</strain>
    </source>
</reference>
<dbReference type="CDD" id="cd02947">
    <property type="entry name" value="TRX_family"/>
    <property type="match status" value="1"/>
</dbReference>
<dbReference type="EMBL" id="RYZH01000003">
    <property type="protein sequence ID" value="RUL89398.1"/>
    <property type="molecule type" value="Genomic_DNA"/>
</dbReference>
<proteinExistence type="predicted"/>
<gene>
    <name evidence="1" type="ORF">TsocGM_02505</name>
</gene>
<evidence type="ECO:0000313" key="1">
    <source>
        <dbReference type="EMBL" id="RUL89398.1"/>
    </source>
</evidence>
<name>A0A432MR23_9BACT</name>
<dbReference type="InterPro" id="IPR036249">
    <property type="entry name" value="Thioredoxin-like_sf"/>
</dbReference>
<sequence>MDWERAFDGALSYDDFLDRYGSEAERAKWRRVHDRVALTGPQRELIGGFVRRMPVLCLAGTWCGDCVTQGPILDHIARANPRSIGLRFLDRDALPELSDALRINGGRRVPTVVFLSEDFFEVCRFGDRTLSRYRALAASQLGLTCPTGLVPPAEAELATATAEWVEQFERAQLILRLSGRLREKHGD</sequence>
<evidence type="ECO:0000313" key="2">
    <source>
        <dbReference type="Proteomes" id="UP000280296"/>
    </source>
</evidence>
<dbReference type="Proteomes" id="UP000280296">
    <property type="component" value="Unassembled WGS sequence"/>
</dbReference>
<dbReference type="AlphaFoldDB" id="A0A432MR23"/>
<accession>A0A432MR23</accession>